<organism evidence="2 3">
    <name type="scientific">Apiospora marii</name>
    <dbReference type="NCBI Taxonomy" id="335849"/>
    <lineage>
        <taxon>Eukaryota</taxon>
        <taxon>Fungi</taxon>
        <taxon>Dikarya</taxon>
        <taxon>Ascomycota</taxon>
        <taxon>Pezizomycotina</taxon>
        <taxon>Sordariomycetes</taxon>
        <taxon>Xylariomycetidae</taxon>
        <taxon>Amphisphaeriales</taxon>
        <taxon>Apiosporaceae</taxon>
        <taxon>Apiospora</taxon>
    </lineage>
</organism>
<dbReference type="Proteomes" id="UP001396898">
    <property type="component" value="Unassembled WGS sequence"/>
</dbReference>
<accession>A0ABR1SQY4</accession>
<gene>
    <name evidence="2" type="ORF">PG991_001744</name>
</gene>
<sequence>MTGSSPISLTRGAGAPQYFGSTPYGVRQESESWNGLAAVPPGRPRGFQYRVADSLVDDALVDDALVADSFVDDLGI</sequence>
<reference evidence="2 3" key="1">
    <citation type="submission" date="2023-01" db="EMBL/GenBank/DDBJ databases">
        <title>Analysis of 21 Apiospora genomes using comparative genomics revels a genus with tremendous synthesis potential of carbohydrate active enzymes and secondary metabolites.</title>
        <authorList>
            <person name="Sorensen T."/>
        </authorList>
    </citation>
    <scope>NUCLEOTIDE SEQUENCE [LARGE SCALE GENOMIC DNA]</scope>
    <source>
        <strain evidence="2 3">CBS 20057</strain>
    </source>
</reference>
<feature type="region of interest" description="Disordered" evidence="1">
    <location>
        <begin position="1"/>
        <end position="23"/>
    </location>
</feature>
<evidence type="ECO:0000313" key="3">
    <source>
        <dbReference type="Proteomes" id="UP001396898"/>
    </source>
</evidence>
<protein>
    <submittedName>
        <fullName evidence="2">Uncharacterized protein</fullName>
    </submittedName>
</protein>
<keyword evidence="3" id="KW-1185">Reference proteome</keyword>
<comment type="caution">
    <text evidence="2">The sequence shown here is derived from an EMBL/GenBank/DDBJ whole genome shotgun (WGS) entry which is preliminary data.</text>
</comment>
<evidence type="ECO:0000256" key="1">
    <source>
        <dbReference type="SAM" id="MobiDB-lite"/>
    </source>
</evidence>
<name>A0ABR1SQY4_9PEZI</name>
<proteinExistence type="predicted"/>
<dbReference type="EMBL" id="JAQQWI010000004">
    <property type="protein sequence ID" value="KAK8036607.1"/>
    <property type="molecule type" value="Genomic_DNA"/>
</dbReference>
<evidence type="ECO:0000313" key="2">
    <source>
        <dbReference type="EMBL" id="KAK8036607.1"/>
    </source>
</evidence>